<keyword evidence="3" id="KW-0175">Coiled coil</keyword>
<evidence type="ECO:0000256" key="4">
    <source>
        <dbReference type="SAM" id="MobiDB-lite"/>
    </source>
</evidence>
<dbReference type="PROSITE" id="PS50113">
    <property type="entry name" value="PAC"/>
    <property type="match status" value="4"/>
</dbReference>
<evidence type="ECO:0000256" key="2">
    <source>
        <dbReference type="PROSITE-ProRule" id="PRU00284"/>
    </source>
</evidence>
<dbReference type="PROSITE" id="PS50112">
    <property type="entry name" value="PAS"/>
    <property type="match status" value="4"/>
</dbReference>
<comment type="similarity">
    <text evidence="1">Belongs to the methyl-accepting chemotaxis (MCP) protein family.</text>
</comment>
<feature type="domain" description="PAC" evidence="7">
    <location>
        <begin position="96"/>
        <end position="148"/>
    </location>
</feature>
<dbReference type="Gene3D" id="1.10.287.950">
    <property type="entry name" value="Methyl-accepting chemotaxis protein"/>
    <property type="match status" value="1"/>
</dbReference>
<protein>
    <submittedName>
        <fullName evidence="9">PAS domain S-box protein</fullName>
    </submittedName>
</protein>
<dbReference type="InterPro" id="IPR000014">
    <property type="entry name" value="PAS"/>
</dbReference>
<organism evidence="9 10">
    <name type="scientific">Methylophilus luteus</name>
    <dbReference type="NCBI Taxonomy" id="640108"/>
    <lineage>
        <taxon>Bacteria</taxon>
        <taxon>Pseudomonadati</taxon>
        <taxon>Pseudomonadota</taxon>
        <taxon>Betaproteobacteria</taxon>
        <taxon>Nitrosomonadales</taxon>
        <taxon>Methylophilaceae</taxon>
        <taxon>Methylophilus</taxon>
    </lineage>
</organism>
<sequence>MSIDFLSKLTGKAGKSSETKPRDDSGQIQAIHQVMGVIEFDLQGNILAVNDNFAAVTGYSKQEIIGQHHSLFVDPDYKKSAEYKQFWEDLGRGKADNGQFRRIGKAGKEIWLEASYVPVKDESGKAFKVIKYAFDITAEKQRDAESQGQIAAINRIMGVIEFDLKGNILAVNTNFAAVTGYSKEEIVGQHHSLFVEPAYKSSAEYKQFWADLGNGQANEGQFKRVGKGGKEIWLQASYNPIFDSHGKPFKIVKYATDITVSQLRNSDYSGQINAIGKVMGVITFDLKGNVTDVNDTFAAVTGYSKQEIIGQHHSLFIEPAYKSSAEYKRFWENLGSGKAEEGQFKRIGKGGKEIWLQASYNPILDAAGKPFKVVKYATDITADKLKNADSSGQIDAIGKVMGVISFDLSGKITDVNDNFAAVTGYSKSEIIGQHHSMFVEAAYKNSAEYQQFWENLGKGKADQGQYKRVGKGGKEVWLQASYNPILNSDGKPFKVVKYATDITAKVAEANIMQQAVHETAQVVAATKSGDLTQRIDTDNKQGEIKTLCEGVNTIVDEMTDILSSVKVAGEAISTAASQISQGNNDLSQRTEEQASSLEETASSMEEIASNVKNNAENAQQANQMTDQASSIAAKGGEVFGKVVSTMSEITESSSRIEEIISVIDSIAFQTNILALNAAVEAARAGEQGRGFAVVASEVRNLAQRSASAAKEIKLLINDSAAKVANGSTYVEQASGTMEDLVSVIERFSQLISEITSASVEQSSGIDQINTAVSRMDEVTQQNAALVEEAAAAAMSLVDQAEKLQETVSHYRFQDNGAGSSAVKAARPQLQSRSQSFAKKVRTGTNNAGWDQF</sequence>
<accession>A0ABW3F3E0</accession>
<dbReference type="InterPro" id="IPR050903">
    <property type="entry name" value="Bact_Chemotaxis_MeTrfase"/>
</dbReference>
<feature type="region of interest" description="Disordered" evidence="4">
    <location>
        <begin position="833"/>
        <end position="852"/>
    </location>
</feature>
<feature type="domain" description="PAS" evidence="6">
    <location>
        <begin position="159"/>
        <end position="189"/>
    </location>
</feature>
<dbReference type="Pfam" id="PF00015">
    <property type="entry name" value="MCPsignal"/>
    <property type="match status" value="1"/>
</dbReference>
<name>A0ABW3F3E0_9PROT</name>
<dbReference type="PRINTS" id="PR00260">
    <property type="entry name" value="CHEMTRNSDUCR"/>
</dbReference>
<keyword evidence="10" id="KW-1185">Reference proteome</keyword>
<feature type="domain" description="PAS" evidence="6">
    <location>
        <begin position="37"/>
        <end position="76"/>
    </location>
</feature>
<dbReference type="RefSeq" id="WP_379056143.1">
    <property type="nucleotide sequence ID" value="NZ_JBHTKB010000001.1"/>
</dbReference>
<evidence type="ECO:0000259" key="6">
    <source>
        <dbReference type="PROSITE" id="PS50112"/>
    </source>
</evidence>
<keyword evidence="2" id="KW-0807">Transducer</keyword>
<feature type="domain" description="HAMP" evidence="8">
    <location>
        <begin position="510"/>
        <end position="563"/>
    </location>
</feature>
<dbReference type="EMBL" id="JBHTKB010000001">
    <property type="protein sequence ID" value="MFD0912931.1"/>
    <property type="molecule type" value="Genomic_DNA"/>
</dbReference>
<evidence type="ECO:0000259" key="5">
    <source>
        <dbReference type="PROSITE" id="PS50111"/>
    </source>
</evidence>
<evidence type="ECO:0000256" key="1">
    <source>
        <dbReference type="ARBA" id="ARBA00029447"/>
    </source>
</evidence>
<comment type="caution">
    <text evidence="9">The sequence shown here is derived from an EMBL/GenBank/DDBJ whole genome shotgun (WGS) entry which is preliminary data.</text>
</comment>
<dbReference type="Proteomes" id="UP001597128">
    <property type="component" value="Unassembled WGS sequence"/>
</dbReference>
<feature type="region of interest" description="Disordered" evidence="4">
    <location>
        <begin position="579"/>
        <end position="604"/>
    </location>
</feature>
<dbReference type="InterPro" id="IPR000700">
    <property type="entry name" value="PAS-assoc_C"/>
</dbReference>
<evidence type="ECO:0000259" key="8">
    <source>
        <dbReference type="PROSITE" id="PS50885"/>
    </source>
</evidence>
<feature type="region of interest" description="Disordered" evidence="4">
    <location>
        <begin position="1"/>
        <end position="25"/>
    </location>
</feature>
<dbReference type="PROSITE" id="PS50111">
    <property type="entry name" value="CHEMOTAXIS_TRANSDUC_2"/>
    <property type="match status" value="1"/>
</dbReference>
<feature type="domain" description="Methyl-accepting transducer" evidence="5">
    <location>
        <begin position="568"/>
        <end position="797"/>
    </location>
</feature>
<dbReference type="Pfam" id="PF08447">
    <property type="entry name" value="PAS_3"/>
    <property type="match status" value="4"/>
</dbReference>
<dbReference type="SUPFAM" id="SSF55785">
    <property type="entry name" value="PYP-like sensor domain (PAS domain)"/>
    <property type="match status" value="4"/>
</dbReference>
<proteinExistence type="inferred from homology"/>
<dbReference type="InterPro" id="IPR001610">
    <property type="entry name" value="PAC"/>
</dbReference>
<feature type="domain" description="PAC" evidence="7">
    <location>
        <begin position="462"/>
        <end position="514"/>
    </location>
</feature>
<reference evidence="10" key="1">
    <citation type="journal article" date="2019" name="Int. J. Syst. Evol. Microbiol.">
        <title>The Global Catalogue of Microorganisms (GCM) 10K type strain sequencing project: providing services to taxonomists for standard genome sequencing and annotation.</title>
        <authorList>
            <consortium name="The Broad Institute Genomics Platform"/>
            <consortium name="The Broad Institute Genome Sequencing Center for Infectious Disease"/>
            <person name="Wu L."/>
            <person name="Ma J."/>
        </authorList>
    </citation>
    <scope>NUCLEOTIDE SEQUENCE [LARGE SCALE GENOMIC DNA]</scope>
    <source>
        <strain evidence="10">CCUG 58412</strain>
    </source>
</reference>
<dbReference type="PANTHER" id="PTHR24422:SF10">
    <property type="entry name" value="CHEMOTAXIS PROTEIN METHYLTRANSFERASE 2"/>
    <property type="match status" value="1"/>
</dbReference>
<feature type="domain" description="PAC" evidence="7">
    <location>
        <begin position="216"/>
        <end position="270"/>
    </location>
</feature>
<evidence type="ECO:0000313" key="9">
    <source>
        <dbReference type="EMBL" id="MFD0912931.1"/>
    </source>
</evidence>
<evidence type="ECO:0000313" key="10">
    <source>
        <dbReference type="Proteomes" id="UP001597128"/>
    </source>
</evidence>
<evidence type="ECO:0000256" key="3">
    <source>
        <dbReference type="SAM" id="Coils"/>
    </source>
</evidence>
<dbReference type="InterPro" id="IPR013655">
    <property type="entry name" value="PAS_fold_3"/>
</dbReference>
<feature type="domain" description="PAC" evidence="7">
    <location>
        <begin position="340"/>
        <end position="392"/>
    </location>
</feature>
<dbReference type="NCBIfam" id="TIGR00229">
    <property type="entry name" value="sensory_box"/>
    <property type="match status" value="4"/>
</dbReference>
<gene>
    <name evidence="9" type="ORF">ACFQ1Z_05175</name>
</gene>
<feature type="domain" description="PAS" evidence="6">
    <location>
        <begin position="403"/>
        <end position="433"/>
    </location>
</feature>
<dbReference type="CDD" id="cd11386">
    <property type="entry name" value="MCP_signal"/>
    <property type="match status" value="1"/>
</dbReference>
<dbReference type="Gene3D" id="3.30.450.20">
    <property type="entry name" value="PAS domain"/>
    <property type="match status" value="4"/>
</dbReference>
<evidence type="ECO:0000259" key="7">
    <source>
        <dbReference type="PROSITE" id="PS50113"/>
    </source>
</evidence>
<dbReference type="CDD" id="cd00130">
    <property type="entry name" value="PAS"/>
    <property type="match status" value="4"/>
</dbReference>
<dbReference type="InterPro" id="IPR035965">
    <property type="entry name" value="PAS-like_dom_sf"/>
</dbReference>
<dbReference type="SMART" id="SM00091">
    <property type="entry name" value="PAS"/>
    <property type="match status" value="4"/>
</dbReference>
<feature type="compositionally biased region" description="Polar residues" evidence="4">
    <location>
        <begin position="579"/>
        <end position="603"/>
    </location>
</feature>
<dbReference type="InterPro" id="IPR004089">
    <property type="entry name" value="MCPsignal_dom"/>
</dbReference>
<dbReference type="InterPro" id="IPR004090">
    <property type="entry name" value="Chemotax_Me-accpt_rcpt"/>
</dbReference>
<feature type="coiled-coil region" evidence="3">
    <location>
        <begin position="768"/>
        <end position="806"/>
    </location>
</feature>
<dbReference type="PROSITE" id="PS50885">
    <property type="entry name" value="HAMP"/>
    <property type="match status" value="1"/>
</dbReference>
<feature type="compositionally biased region" description="Basic and acidic residues" evidence="4">
    <location>
        <begin position="15"/>
        <end position="25"/>
    </location>
</feature>
<dbReference type="PANTHER" id="PTHR24422">
    <property type="entry name" value="CHEMOTAXIS PROTEIN METHYLTRANSFERASE"/>
    <property type="match status" value="1"/>
</dbReference>
<dbReference type="SMART" id="SM00283">
    <property type="entry name" value="MA"/>
    <property type="match status" value="1"/>
</dbReference>
<dbReference type="SMART" id="SM00086">
    <property type="entry name" value="PAC"/>
    <property type="match status" value="4"/>
</dbReference>
<dbReference type="SUPFAM" id="SSF58104">
    <property type="entry name" value="Methyl-accepting chemotaxis protein (MCP) signaling domain"/>
    <property type="match status" value="1"/>
</dbReference>
<feature type="domain" description="PAS" evidence="6">
    <location>
        <begin position="281"/>
        <end position="311"/>
    </location>
</feature>
<dbReference type="InterPro" id="IPR003660">
    <property type="entry name" value="HAMP_dom"/>
</dbReference>